<dbReference type="GO" id="GO:0016787">
    <property type="term" value="F:hydrolase activity"/>
    <property type="evidence" value="ECO:0007669"/>
    <property type="project" value="UniProtKB-KW"/>
</dbReference>
<dbReference type="SUPFAM" id="SSF56784">
    <property type="entry name" value="HAD-like"/>
    <property type="match status" value="1"/>
</dbReference>
<dbReference type="PANTHER" id="PTHR47478">
    <property type="match status" value="1"/>
</dbReference>
<keyword evidence="1" id="KW-0378">Hydrolase</keyword>
<reference evidence="1" key="1">
    <citation type="submission" date="2020-01" db="EMBL/GenBank/DDBJ databases">
        <title>Insect and environment-associated Actinomycetes.</title>
        <authorList>
            <person name="Currrie C."/>
            <person name="Chevrette M."/>
            <person name="Carlson C."/>
            <person name="Stubbendieck R."/>
            <person name="Wendt-Pienkowski E."/>
        </authorList>
    </citation>
    <scope>NUCLEOTIDE SEQUENCE</scope>
    <source>
        <strain evidence="1">SID12501</strain>
    </source>
</reference>
<dbReference type="InterPro" id="IPR006439">
    <property type="entry name" value="HAD-SF_hydro_IA"/>
</dbReference>
<proteinExistence type="predicted"/>
<dbReference type="PANTHER" id="PTHR47478:SF1">
    <property type="entry name" value="PYRIMIDINE 5'-NUCLEOTIDASE YJJG"/>
    <property type="match status" value="1"/>
</dbReference>
<dbReference type="RefSeq" id="WP_164324609.1">
    <property type="nucleotide sequence ID" value="NZ_JAAGLU010000123.1"/>
</dbReference>
<name>A0A6B3C7A7_9ACTN</name>
<sequence>NTLIDRQAALKRWVRDFSASRGLAPDAELLLGDKLRARAYPADFAQLRGPLGLSGSAASLWSEYVSGMSARARCLPGLPDALSRMRAIGWTLGVVTNGAADIQRAKLESAGLAGLFDGVCASGDVGVRKPALAVFQAAAERCGTTLAEGGWMVGDNPETDIEGGRAAGLRTAWISAGRQWPAGVRSPDLESRTASEAIGLLLEQNAHHASGAV</sequence>
<comment type="caution">
    <text evidence="1">The sequence shown here is derived from an EMBL/GenBank/DDBJ whole genome shotgun (WGS) entry which is preliminary data.</text>
</comment>
<accession>A0A6B3C7A7</accession>
<dbReference type="InterPro" id="IPR036412">
    <property type="entry name" value="HAD-like_sf"/>
</dbReference>
<dbReference type="AlphaFoldDB" id="A0A6B3C7A7"/>
<dbReference type="InterPro" id="IPR052550">
    <property type="entry name" value="Pyrimidine_5'-ntase_YjjG"/>
</dbReference>
<dbReference type="InterPro" id="IPR023214">
    <property type="entry name" value="HAD_sf"/>
</dbReference>
<gene>
    <name evidence="1" type="ORF">G3I71_44740</name>
</gene>
<evidence type="ECO:0000313" key="1">
    <source>
        <dbReference type="EMBL" id="NEC92693.1"/>
    </source>
</evidence>
<dbReference type="EMBL" id="JAAGLU010000123">
    <property type="protein sequence ID" value="NEC92693.1"/>
    <property type="molecule type" value="Genomic_DNA"/>
</dbReference>
<feature type="non-terminal residue" evidence="1">
    <location>
        <position position="1"/>
    </location>
</feature>
<dbReference type="PRINTS" id="PR00413">
    <property type="entry name" value="HADHALOGNASE"/>
</dbReference>
<dbReference type="NCBIfam" id="TIGR01549">
    <property type="entry name" value="HAD-SF-IA-v1"/>
    <property type="match status" value="1"/>
</dbReference>
<protein>
    <submittedName>
        <fullName evidence="1">HAD family hydrolase</fullName>
    </submittedName>
</protein>
<organism evidence="1">
    <name type="scientific">Streptomyces sp. SID12501</name>
    <dbReference type="NCBI Taxonomy" id="2706042"/>
    <lineage>
        <taxon>Bacteria</taxon>
        <taxon>Bacillati</taxon>
        <taxon>Actinomycetota</taxon>
        <taxon>Actinomycetes</taxon>
        <taxon>Kitasatosporales</taxon>
        <taxon>Streptomycetaceae</taxon>
        <taxon>Streptomyces</taxon>
    </lineage>
</organism>
<dbReference type="Gene3D" id="3.40.50.1000">
    <property type="entry name" value="HAD superfamily/HAD-like"/>
    <property type="match status" value="1"/>
</dbReference>
<dbReference type="Pfam" id="PF00702">
    <property type="entry name" value="Hydrolase"/>
    <property type="match status" value="1"/>
</dbReference>